<protein>
    <submittedName>
        <fullName evidence="3">Membrane protein, putative</fullName>
    </submittedName>
</protein>
<dbReference type="EMBL" id="AK440364">
    <property type="protein sequence ID" value="BAN64158.1"/>
    <property type="molecule type" value="mRNA"/>
</dbReference>
<reference evidence="2" key="3">
    <citation type="journal article" date="2014" name="BMC Genomics">
        <title>The Babesia bovis gene and promoter model: an update from full-length EST analysis.</title>
        <authorList>
            <person name="Yamagishi J."/>
            <person name="Wakaguri H."/>
            <person name="Yokoyama N."/>
            <person name="Yamashita R."/>
            <person name="Suzuki Y."/>
            <person name="Xuan X."/>
            <person name="Igarashi I."/>
        </authorList>
    </citation>
    <scope>NUCLEOTIDE SEQUENCE</scope>
    <source>
        <strain evidence="2">Texas</strain>
    </source>
</reference>
<dbReference type="KEGG" id="bbo:BBOV_IV007140"/>
<keyword evidence="4" id="KW-1185">Reference proteome</keyword>
<dbReference type="VEuPathDB" id="PiroplasmaDB:BBOV_IV007140"/>
<evidence type="ECO:0000313" key="3">
    <source>
        <dbReference type="EMBL" id="EDO07070.1"/>
    </source>
</evidence>
<keyword evidence="1" id="KW-0472">Membrane</keyword>
<dbReference type="AlphaFoldDB" id="A7ARA1"/>
<dbReference type="GeneID" id="5478872"/>
<name>A7ARA1_BABBO</name>
<accession>A7ARA1</accession>
<sequence length="215" mass="24486">MASQSTVSFNVHSVGAVRRSSFGKMTAWVLFFVALFNLFNGVAVADVEVDMREQKECTIKPPSDVASSGGTKVFIPKSINVIFPSQNACAPTKVLTDEDKVNIERNLRKILAHISYYRPKDKALKPYKKLVKSLKKKESMELSFDMARQLALLGGKYDGTFPRNNAYTNFIFYLADMLTKEGYGPLPNTTEGKKEWYNHYDMITEYIFQAWEMVY</sequence>
<proteinExistence type="evidence at transcript level"/>
<keyword evidence="1" id="KW-1133">Transmembrane helix</keyword>
<feature type="transmembrane region" description="Helical" evidence="1">
    <location>
        <begin position="25"/>
        <end position="45"/>
    </location>
</feature>
<dbReference type="EMBL" id="AAXT01000002">
    <property type="protein sequence ID" value="EDO07070.1"/>
    <property type="molecule type" value="Genomic_DNA"/>
</dbReference>
<evidence type="ECO:0000313" key="2">
    <source>
        <dbReference type="EMBL" id="BAN64158.1"/>
    </source>
</evidence>
<reference evidence="3" key="2">
    <citation type="submission" date="2007-08" db="EMBL/GenBank/DDBJ databases">
        <authorList>
            <person name="Nene V."/>
        </authorList>
    </citation>
    <scope>NUCLEOTIDE SEQUENCE</scope>
    <source>
        <strain evidence="3">T2Bo</strain>
    </source>
</reference>
<reference evidence="4" key="5">
    <citation type="journal article" date="2021" name="Int. J. Parasitol.">
        <title>Comparative analysis of gene expression between Babesia bovis blood stages and kinetes allowed by improved genome annotation.</title>
        <authorList>
            <person name="Ueti M.W."/>
            <person name="Johnson W.C."/>
            <person name="Kappmeyer L.S."/>
            <person name="Herndon D.R."/>
            <person name="Mousel M.R."/>
            <person name="Reif K.E."/>
            <person name="Taus N.S."/>
            <person name="Ifeonu O.O."/>
            <person name="Silva J.C."/>
            <person name="Suarez C.E."/>
            <person name="Brayton K.A."/>
        </authorList>
    </citation>
    <scope>NUCLEOTIDE SEQUENCE [LARGE SCALE GENOMIC DNA]</scope>
</reference>
<organism evidence="3 4">
    <name type="scientific">Babesia bovis</name>
    <dbReference type="NCBI Taxonomy" id="5865"/>
    <lineage>
        <taxon>Eukaryota</taxon>
        <taxon>Sar</taxon>
        <taxon>Alveolata</taxon>
        <taxon>Apicomplexa</taxon>
        <taxon>Aconoidasida</taxon>
        <taxon>Piroplasmida</taxon>
        <taxon>Babesiidae</taxon>
        <taxon>Babesia</taxon>
    </lineage>
</organism>
<dbReference type="Proteomes" id="UP000002173">
    <property type="component" value="Unassembled WGS sequence"/>
</dbReference>
<evidence type="ECO:0000313" key="4">
    <source>
        <dbReference type="Proteomes" id="UP000002173"/>
    </source>
</evidence>
<evidence type="ECO:0000256" key="1">
    <source>
        <dbReference type="SAM" id="Phobius"/>
    </source>
</evidence>
<reference evidence="4" key="4">
    <citation type="journal article" date="2020" name="Data Brief">
        <title>Transcriptome dataset of Babesia bovis life stages within vertebrate and invertebrate hosts.</title>
        <authorList>
            <person name="Ueti M.W."/>
            <person name="Johnson W.C."/>
            <person name="Kappmeyer L.S."/>
            <person name="Herndon D.R."/>
            <person name="Mousel M.R."/>
            <person name="Reif K.E."/>
            <person name="Taus N.S."/>
            <person name="Ifeonu O.O."/>
            <person name="Silva J.C."/>
            <person name="Suarez C.E."/>
            <person name="Brayton K.A."/>
        </authorList>
    </citation>
    <scope>NUCLEOTIDE SEQUENCE [LARGE SCALE GENOMIC DNA]</scope>
</reference>
<keyword evidence="1" id="KW-0812">Transmembrane</keyword>
<reference evidence="3 4" key="1">
    <citation type="journal article" date="2007" name="PLoS Pathog.">
        <title>Genome sequence of Babesia bovis and comparative analysis of apicomplexan hemoprotozoa.</title>
        <authorList>
            <person name="Brayton K.A."/>
            <person name="Lau A.O.T."/>
            <person name="Herndon D.R."/>
            <person name="Hannick L."/>
            <person name="Kappmeyer L.S."/>
            <person name="Berens S.J."/>
            <person name="Bidwell S.L."/>
            <person name="Brown W.C."/>
            <person name="Crabtree J."/>
            <person name="Fadrosh D."/>
            <person name="Feldblum T."/>
            <person name="Forberger H.A."/>
            <person name="Haas B.J."/>
            <person name="Howell J.M."/>
            <person name="Khouri H."/>
            <person name="Koo H."/>
            <person name="Mann D.J."/>
            <person name="Norimine J."/>
            <person name="Paulsen I.T."/>
            <person name="Radune D."/>
            <person name="Ren Q."/>
            <person name="Smith R.K. Jr."/>
            <person name="Suarez C.E."/>
            <person name="White O."/>
            <person name="Wortman J.R."/>
            <person name="Knowles D.P. Jr."/>
            <person name="McElwain T.F."/>
            <person name="Nene V.M."/>
        </authorList>
    </citation>
    <scope>NUCLEOTIDE SEQUENCE [LARGE SCALE GENOMIC DNA]</scope>
    <source>
        <strain evidence="3">T2Bo</strain>
    </source>
</reference>
<gene>
    <name evidence="2 3" type="ORF">BBOV_IV007140</name>
</gene>
<dbReference type="RefSeq" id="XP_001610638.1">
    <property type="nucleotide sequence ID" value="XM_001610588.1"/>
</dbReference>